<dbReference type="EMBL" id="CP003362">
    <property type="protein sequence ID" value="AGB49907.1"/>
    <property type="molecule type" value="Genomic_DNA"/>
</dbReference>
<dbReference type="OrthoDB" id="146618at2157"/>
<protein>
    <recommendedName>
        <fullName evidence="3">Thymidylate synthase</fullName>
    </recommendedName>
</protein>
<evidence type="ECO:0000313" key="1">
    <source>
        <dbReference type="EMBL" id="AGB49907.1"/>
    </source>
</evidence>
<reference evidence="2" key="1">
    <citation type="submission" date="2012-02" db="EMBL/GenBank/DDBJ databases">
        <title>Complete sequence of chromosome of Methanomethylovorans hollandica DSM 15978.</title>
        <authorList>
            <person name="Lucas S."/>
            <person name="Copeland A."/>
            <person name="Lapidus A."/>
            <person name="Glavina del Rio T."/>
            <person name="Dalin E."/>
            <person name="Tice H."/>
            <person name="Bruce D."/>
            <person name="Goodwin L."/>
            <person name="Pitluck S."/>
            <person name="Peters L."/>
            <person name="Mikhailova N."/>
            <person name="Held B."/>
            <person name="Kyrpides N."/>
            <person name="Mavromatis K."/>
            <person name="Ivanova N."/>
            <person name="Brettin T."/>
            <person name="Detter J.C."/>
            <person name="Han C."/>
            <person name="Larimer F."/>
            <person name="Land M."/>
            <person name="Hauser L."/>
            <person name="Markowitz V."/>
            <person name="Cheng J.-F."/>
            <person name="Hugenholtz P."/>
            <person name="Woyke T."/>
            <person name="Wu D."/>
            <person name="Spring S."/>
            <person name="Schroeder M."/>
            <person name="Brambilla E."/>
            <person name="Klenk H.-P."/>
            <person name="Eisen J.A."/>
        </authorList>
    </citation>
    <scope>NUCLEOTIDE SEQUENCE [LARGE SCALE GENOMIC DNA]</scope>
    <source>
        <strain evidence="2">DSM 15978 / NBRC 107637 / DMS1</strain>
    </source>
</reference>
<dbReference type="AlphaFoldDB" id="L0KWU8"/>
<evidence type="ECO:0008006" key="3">
    <source>
        <dbReference type="Google" id="ProtNLM"/>
    </source>
</evidence>
<name>L0KWU8_METHD</name>
<proteinExistence type="predicted"/>
<evidence type="ECO:0000313" key="2">
    <source>
        <dbReference type="Proteomes" id="UP000010866"/>
    </source>
</evidence>
<dbReference type="Pfam" id="PF02593">
    <property type="entry name" value="DUF166"/>
    <property type="match status" value="1"/>
</dbReference>
<sequence length="225" mass="24629">MTNIGVITRGKYGKRLIDTILGKTDLGVISAEVPEYLPEFIDDPDEFLEELHMDEKVFNAEILITYSLHPDLTPAIARLAGRHGVRSLIVPGGASKAPVQELEQIAQEYGMYIEVEDICCTLSANPAICEFTDKLSRPLLDIITHEGKVDQVQVIRGAPCGSTWHMAEALKGTPIEEAPAKAGLLIQQYPCRAVRGNQGGIHESAQLHKDAVAKAIEKANLKKEH</sequence>
<keyword evidence="2" id="KW-1185">Reference proteome</keyword>
<dbReference type="GeneID" id="14406231"/>
<organism evidence="1 2">
    <name type="scientific">Methanomethylovorans hollandica (strain DSM 15978 / NBRC 107637 / DMS1)</name>
    <dbReference type="NCBI Taxonomy" id="867904"/>
    <lineage>
        <taxon>Archaea</taxon>
        <taxon>Methanobacteriati</taxon>
        <taxon>Methanobacteriota</taxon>
        <taxon>Stenosarchaea group</taxon>
        <taxon>Methanomicrobia</taxon>
        <taxon>Methanosarcinales</taxon>
        <taxon>Methanosarcinaceae</taxon>
        <taxon>Methanomethylovorans</taxon>
    </lineage>
</organism>
<accession>L0KWU8</accession>
<dbReference type="STRING" id="867904.Metho_1718"/>
<dbReference type="RefSeq" id="WP_015325072.1">
    <property type="nucleotide sequence ID" value="NC_019977.1"/>
</dbReference>
<dbReference type="KEGG" id="mhz:Metho_1718"/>
<dbReference type="Proteomes" id="UP000010866">
    <property type="component" value="Chromosome"/>
</dbReference>
<gene>
    <name evidence="1" type="ordered locus">Metho_1718</name>
</gene>
<dbReference type="HOGENOM" id="CLU_110109_0_0_2"/>
<dbReference type="InterPro" id="IPR003745">
    <property type="entry name" value="DUF166"/>
</dbReference>